<dbReference type="AlphaFoldDB" id="A0A812F0N4"/>
<sequence>MGRRKTQKIIKTAPKNVTTGLCPKCQTVGRIFLIGQVGAEHAKCAACNQEFDL</sequence>
<name>A0A812F0N4_9ARCH</name>
<dbReference type="OrthoDB" id="5842at2157"/>
<reference evidence="1" key="1">
    <citation type="submission" date="2021-02" db="EMBL/GenBank/DDBJ databases">
        <authorList>
            <person name="Han P."/>
        </authorList>
    </citation>
    <scope>NUCLEOTIDE SEQUENCE</scope>
    <source>
        <strain evidence="1">Candidatus Nitrosotenuis uzonensis 5A</strain>
    </source>
</reference>
<evidence type="ECO:0000313" key="2">
    <source>
        <dbReference type="Proteomes" id="UP000655759"/>
    </source>
</evidence>
<evidence type="ECO:0000313" key="1">
    <source>
        <dbReference type="EMBL" id="CAE6495883.1"/>
    </source>
</evidence>
<dbReference type="EMBL" id="CAJNAQ010000005">
    <property type="protein sequence ID" value="CAE6495883.1"/>
    <property type="molecule type" value="Genomic_DNA"/>
</dbReference>
<dbReference type="RefSeq" id="WP_177309469.1">
    <property type="nucleotide sequence ID" value="NZ_CAJNAQ010000005.1"/>
</dbReference>
<dbReference type="Proteomes" id="UP000655759">
    <property type="component" value="Unassembled WGS sequence"/>
</dbReference>
<gene>
    <name evidence="1" type="ORF">NUZ5A_50466</name>
</gene>
<protein>
    <submittedName>
        <fullName evidence="1">Uncharacterized protein</fullName>
    </submittedName>
</protein>
<proteinExistence type="predicted"/>
<comment type="caution">
    <text evidence="1">The sequence shown here is derived from an EMBL/GenBank/DDBJ whole genome shotgun (WGS) entry which is preliminary data.</text>
</comment>
<accession>A0A812F0N4</accession>
<organism evidence="1 2">
    <name type="scientific">Candidatus Nitrosotenuis uzonensis</name>
    <dbReference type="NCBI Taxonomy" id="1407055"/>
    <lineage>
        <taxon>Archaea</taxon>
        <taxon>Nitrososphaerota</taxon>
        <taxon>Candidatus Nitrosotenuis</taxon>
    </lineage>
</organism>